<evidence type="ECO:0000313" key="8">
    <source>
        <dbReference type="Proteomes" id="UP001230504"/>
    </source>
</evidence>
<dbReference type="GO" id="GO:0098552">
    <property type="term" value="C:side of membrane"/>
    <property type="evidence" value="ECO:0007669"/>
    <property type="project" value="UniProtKB-KW"/>
</dbReference>
<evidence type="ECO:0000256" key="1">
    <source>
        <dbReference type="ARBA" id="ARBA00004609"/>
    </source>
</evidence>
<keyword evidence="4" id="KW-1015">Disulfide bond</keyword>
<evidence type="ECO:0000256" key="2">
    <source>
        <dbReference type="ARBA" id="ARBA00007528"/>
    </source>
</evidence>
<keyword evidence="6" id="KW-0808">Transferase</keyword>
<comment type="subcellular location">
    <subcellularLocation>
        <location evidence="1 6">Cell membrane</location>
        <topology evidence="1 6">Lipid-anchor</topology>
        <topology evidence="1 6">GPI-anchor</topology>
    </subcellularLocation>
</comment>
<name>A0AAD8V060_9PEZI</name>
<comment type="function">
    <text evidence="6">Splits internally a 1,3-beta-glucan molecule and transfers the newly generated reducing end (the donor) to the non-reducing end of another 1,3-beta-glucan molecule (the acceptor) forming a 1,3-beta linkage, resulting in the elongation of 1,3-beta-glucan chains in the cell wall.</text>
</comment>
<dbReference type="GO" id="GO:0005886">
    <property type="term" value="C:plasma membrane"/>
    <property type="evidence" value="ECO:0007669"/>
    <property type="project" value="UniProtKB-SubCell"/>
</dbReference>
<dbReference type="EMBL" id="JAHLJV010000082">
    <property type="protein sequence ID" value="KAK1573973.1"/>
    <property type="molecule type" value="Genomic_DNA"/>
</dbReference>
<keyword evidence="6" id="KW-0472">Membrane</keyword>
<dbReference type="GeneID" id="85437190"/>
<comment type="caution">
    <text evidence="7">The sequence shown here is derived from an EMBL/GenBank/DDBJ whole genome shotgun (WGS) entry which is preliminary data.</text>
</comment>
<comment type="similarity">
    <text evidence="2 6">Belongs to the glycosyl hydrolase 72 family.</text>
</comment>
<keyword evidence="3" id="KW-0732">Signal</keyword>
<dbReference type="SUPFAM" id="SSF51445">
    <property type="entry name" value="(Trans)glycosidases"/>
    <property type="match status" value="1"/>
</dbReference>
<dbReference type="AlphaFoldDB" id="A0AAD8V060"/>
<protein>
    <recommendedName>
        <fullName evidence="6">1,3-beta-glucanosyltransferase</fullName>
        <ecNumber evidence="6">2.4.1.-</ecNumber>
    </recommendedName>
</protein>
<keyword evidence="8" id="KW-1185">Reference proteome</keyword>
<dbReference type="GO" id="GO:0042124">
    <property type="term" value="F:1,3-beta-glucanosyltransferase activity"/>
    <property type="evidence" value="ECO:0007669"/>
    <property type="project" value="TreeGrafter"/>
</dbReference>
<dbReference type="Proteomes" id="UP001230504">
    <property type="component" value="Unassembled WGS sequence"/>
</dbReference>
<dbReference type="Gene3D" id="3.20.20.80">
    <property type="entry name" value="Glycosidases"/>
    <property type="match status" value="1"/>
</dbReference>
<dbReference type="InterPro" id="IPR017853">
    <property type="entry name" value="GH"/>
</dbReference>
<evidence type="ECO:0000256" key="6">
    <source>
        <dbReference type="RuleBase" id="RU361209"/>
    </source>
</evidence>
<accession>A0AAD8V060</accession>
<keyword evidence="6" id="KW-0336">GPI-anchor</keyword>
<dbReference type="InterPro" id="IPR004886">
    <property type="entry name" value="Glucanosyltransferase"/>
</dbReference>
<gene>
    <name evidence="7" type="ORF">LY79DRAFT_393593</name>
</gene>
<keyword evidence="6" id="KW-0449">Lipoprotein</keyword>
<dbReference type="Pfam" id="PF03198">
    <property type="entry name" value="Glyco_hydro_72"/>
    <property type="match status" value="1"/>
</dbReference>
<evidence type="ECO:0000256" key="5">
    <source>
        <dbReference type="ARBA" id="ARBA00023180"/>
    </source>
</evidence>
<dbReference type="GO" id="GO:0071970">
    <property type="term" value="P:fungal-type cell wall (1-&gt;3)-beta-D-glucan biosynthetic process"/>
    <property type="evidence" value="ECO:0007669"/>
    <property type="project" value="TreeGrafter"/>
</dbReference>
<reference evidence="7" key="1">
    <citation type="submission" date="2021-06" db="EMBL/GenBank/DDBJ databases">
        <title>Comparative genomics, transcriptomics and evolutionary studies reveal genomic signatures of adaptation to plant cell wall in hemibiotrophic fungi.</title>
        <authorList>
            <consortium name="DOE Joint Genome Institute"/>
            <person name="Baroncelli R."/>
            <person name="Diaz J.F."/>
            <person name="Benocci T."/>
            <person name="Peng M."/>
            <person name="Battaglia E."/>
            <person name="Haridas S."/>
            <person name="Andreopoulos W."/>
            <person name="Labutti K."/>
            <person name="Pangilinan J."/>
            <person name="Floch G.L."/>
            <person name="Makela M.R."/>
            <person name="Henrissat B."/>
            <person name="Grigoriev I.V."/>
            <person name="Crouch J.A."/>
            <person name="De Vries R.P."/>
            <person name="Sukno S.A."/>
            <person name="Thon M.R."/>
        </authorList>
    </citation>
    <scope>NUCLEOTIDE SEQUENCE</scope>
    <source>
        <strain evidence="7">CBS 125086</strain>
    </source>
</reference>
<dbReference type="PANTHER" id="PTHR31468">
    <property type="entry name" value="1,3-BETA-GLUCANOSYLTRANSFERASE GAS1"/>
    <property type="match status" value="1"/>
</dbReference>
<sequence>MKFMIRGVVYQQHVRHGNMKHGCHDPLADENVQDLKLSIPLLKELGVNTLFMYIIDATKSHDQAMSILASAGIYVIACLSNPQSCIDRTSPLACYTPTLLQNYFAIVDCLAAYPNTLGVIVANSVINRAAGTTGAAVIRAVARDVKRYMALAAELKGQRVLPVGLSSARVMSFFRDEFKYFTGGDPSEALDFFCFNEFSWVGNSSMEISGYSRILEFFTEAHVPVFFSEYGAKTSDQARPFLETLAIYSPEMSRVYSGACVYEFFYGPNRYGLVQKNSDGTLEPLQDFRNLKANLAPSPPPATLDEWASSELTAPKRPNLPPQSSNWNGEAVLPDCPLDWAEIRSHVEDSDWVHVDRGTTDTMVESLAGLFKKPSRY</sequence>
<dbReference type="GO" id="GO:0031505">
    <property type="term" value="P:fungal-type cell wall organization"/>
    <property type="evidence" value="ECO:0007669"/>
    <property type="project" value="TreeGrafter"/>
</dbReference>
<proteinExistence type="inferred from homology"/>
<dbReference type="PANTHER" id="PTHR31468:SF2">
    <property type="entry name" value="1,3-BETA-GLUCANOSYLTRANSFERASE GAS1"/>
    <property type="match status" value="1"/>
</dbReference>
<dbReference type="EC" id="2.4.1.-" evidence="6"/>
<evidence type="ECO:0000313" key="7">
    <source>
        <dbReference type="EMBL" id="KAK1573973.1"/>
    </source>
</evidence>
<dbReference type="RefSeq" id="XP_060409535.1">
    <property type="nucleotide sequence ID" value="XM_060552950.1"/>
</dbReference>
<keyword evidence="5" id="KW-0325">Glycoprotein</keyword>
<organism evidence="7 8">
    <name type="scientific">Colletotrichum navitas</name>
    <dbReference type="NCBI Taxonomy" id="681940"/>
    <lineage>
        <taxon>Eukaryota</taxon>
        <taxon>Fungi</taxon>
        <taxon>Dikarya</taxon>
        <taxon>Ascomycota</taxon>
        <taxon>Pezizomycotina</taxon>
        <taxon>Sordariomycetes</taxon>
        <taxon>Hypocreomycetidae</taxon>
        <taxon>Glomerellales</taxon>
        <taxon>Glomerellaceae</taxon>
        <taxon>Colletotrichum</taxon>
        <taxon>Colletotrichum graminicola species complex</taxon>
    </lineage>
</organism>
<evidence type="ECO:0000256" key="4">
    <source>
        <dbReference type="ARBA" id="ARBA00023157"/>
    </source>
</evidence>
<evidence type="ECO:0000256" key="3">
    <source>
        <dbReference type="ARBA" id="ARBA00022729"/>
    </source>
</evidence>